<proteinExistence type="predicted"/>
<dbReference type="AlphaFoldDB" id="A0A4Y2Q5G1"/>
<evidence type="ECO:0000313" key="2">
    <source>
        <dbReference type="Proteomes" id="UP000499080"/>
    </source>
</evidence>
<evidence type="ECO:0000313" key="1">
    <source>
        <dbReference type="EMBL" id="GBN58654.1"/>
    </source>
</evidence>
<dbReference type="EMBL" id="BGPR01012976">
    <property type="protein sequence ID" value="GBN58654.1"/>
    <property type="molecule type" value="Genomic_DNA"/>
</dbReference>
<reference evidence="1 2" key="1">
    <citation type="journal article" date="2019" name="Sci. Rep.">
        <title>Orb-weaving spider Araneus ventricosus genome elucidates the spidroin gene catalogue.</title>
        <authorList>
            <person name="Kono N."/>
            <person name="Nakamura H."/>
            <person name="Ohtoshi R."/>
            <person name="Moran D.A.P."/>
            <person name="Shinohara A."/>
            <person name="Yoshida Y."/>
            <person name="Fujiwara M."/>
            <person name="Mori M."/>
            <person name="Tomita M."/>
            <person name="Arakawa K."/>
        </authorList>
    </citation>
    <scope>NUCLEOTIDE SEQUENCE [LARGE SCALE GENOMIC DNA]</scope>
</reference>
<dbReference type="Proteomes" id="UP000499080">
    <property type="component" value="Unassembled WGS sequence"/>
</dbReference>
<sequence length="174" mass="19405">MSSNDEVLRNDENTNPVGIFENANLNLTSCNIAENEIQMSILEHTKSVSCLVDPNNADHENVSFDEYESDDSISVAEDIEDLNPFPREASVPNFSLGVEFPFGLNDNSDVVHVQDDSICQEIPASDEIELFQIITENRSTITFGSLLPHEKMSPPISNSQDLFSCEYCEQVIND</sequence>
<comment type="caution">
    <text evidence="1">The sequence shown here is derived from an EMBL/GenBank/DDBJ whole genome shotgun (WGS) entry which is preliminary data.</text>
</comment>
<name>A0A4Y2Q5G1_ARAVE</name>
<gene>
    <name evidence="1" type="ORF">AVEN_243512_1</name>
</gene>
<organism evidence="1 2">
    <name type="scientific">Araneus ventricosus</name>
    <name type="common">Orbweaver spider</name>
    <name type="synonym">Epeira ventricosa</name>
    <dbReference type="NCBI Taxonomy" id="182803"/>
    <lineage>
        <taxon>Eukaryota</taxon>
        <taxon>Metazoa</taxon>
        <taxon>Ecdysozoa</taxon>
        <taxon>Arthropoda</taxon>
        <taxon>Chelicerata</taxon>
        <taxon>Arachnida</taxon>
        <taxon>Araneae</taxon>
        <taxon>Araneomorphae</taxon>
        <taxon>Entelegynae</taxon>
        <taxon>Araneoidea</taxon>
        <taxon>Araneidae</taxon>
        <taxon>Araneus</taxon>
    </lineage>
</organism>
<keyword evidence="2" id="KW-1185">Reference proteome</keyword>
<protein>
    <submittedName>
        <fullName evidence="1">Uncharacterized protein</fullName>
    </submittedName>
</protein>
<accession>A0A4Y2Q5G1</accession>